<name>A0A169QPE6_9HYPH</name>
<evidence type="ECO:0000256" key="4">
    <source>
        <dbReference type="ARBA" id="ARBA00022519"/>
    </source>
</evidence>
<keyword evidence="5 8" id="KW-0812">Transmembrane</keyword>
<keyword evidence="2" id="KW-0813">Transport</keyword>
<protein>
    <submittedName>
        <fullName evidence="10">Major facilitator family transporter</fullName>
    </submittedName>
</protein>
<feature type="transmembrane region" description="Helical" evidence="8">
    <location>
        <begin position="245"/>
        <end position="265"/>
    </location>
</feature>
<reference evidence="10 11" key="1">
    <citation type="journal article" date="2016" name="Genome Announc.">
        <title>Complete Genome Sequence of Methylobacterium populi P-1M, Isolated from Pink-Pigmented Household Biofilm.</title>
        <authorList>
            <person name="Morohoshi T."/>
            <person name="Ikeda T."/>
        </authorList>
    </citation>
    <scope>NUCLEOTIDE SEQUENCE [LARGE SCALE GENOMIC DNA]</scope>
    <source>
        <strain evidence="10 11">P-1M</strain>
    </source>
</reference>
<dbReference type="AlphaFoldDB" id="A0A169QPE6"/>
<dbReference type="Gene3D" id="1.20.1250.20">
    <property type="entry name" value="MFS general substrate transporter like domains"/>
    <property type="match status" value="2"/>
</dbReference>
<evidence type="ECO:0000256" key="8">
    <source>
        <dbReference type="SAM" id="Phobius"/>
    </source>
</evidence>
<feature type="domain" description="Major facilitator superfamily associated" evidence="9">
    <location>
        <begin position="19"/>
        <end position="368"/>
    </location>
</feature>
<proteinExistence type="predicted"/>
<dbReference type="InterPro" id="IPR024989">
    <property type="entry name" value="MFS_assoc_dom"/>
</dbReference>
<sequence length="388" mass="39214">MLAAESGPRDGPAGSGRLLLLYAALYGGYGALSPFLPAFLETRGLGPSEIGTLLSAGMLVRLAAGPLAGRFADRSGAVRAFLAVGLALSAALTLAFLGGQGFVVLLAVALAQAAATAPLAPLADTVALAGSRDGAVYGRVRAAGSAAFIATTVLTGHLVGVFGHGVGPLACGLLFAAGAALTRRLPSAPASANPAGDAGGGFASLAADARFRRLLLAAALVIGAHAMHDAFAVIVWQAAGIAPRVAGLLWAEAVAAEVAVFLWLGPRLIARFGPERALVLAALAGALRWAVQAQTSWLPVLVGIQALHGLTFALLHLACLQFIVAIVPEHRRATALTVYGTFGLGLASALMTLLCGLLYERFGTTGFWVMTAASLAAVPVARGLPRIR</sequence>
<feature type="transmembrane region" description="Helical" evidence="8">
    <location>
        <begin position="306"/>
        <end position="327"/>
    </location>
</feature>
<feature type="transmembrane region" description="Helical" evidence="8">
    <location>
        <begin position="214"/>
        <end position="239"/>
    </location>
</feature>
<feature type="transmembrane region" description="Helical" evidence="8">
    <location>
        <begin position="76"/>
        <end position="97"/>
    </location>
</feature>
<evidence type="ECO:0000256" key="2">
    <source>
        <dbReference type="ARBA" id="ARBA00022448"/>
    </source>
</evidence>
<evidence type="ECO:0000256" key="1">
    <source>
        <dbReference type="ARBA" id="ARBA00004429"/>
    </source>
</evidence>
<dbReference type="InterPro" id="IPR026032">
    <property type="entry name" value="HcaT-like"/>
</dbReference>
<evidence type="ECO:0000259" key="9">
    <source>
        <dbReference type="Pfam" id="PF12832"/>
    </source>
</evidence>
<dbReference type="GO" id="GO:0015528">
    <property type="term" value="F:lactose:proton symporter activity"/>
    <property type="evidence" value="ECO:0007669"/>
    <property type="project" value="TreeGrafter"/>
</dbReference>
<keyword evidence="6 8" id="KW-1133">Transmembrane helix</keyword>
<dbReference type="EMBL" id="AP014809">
    <property type="protein sequence ID" value="BAU89398.1"/>
    <property type="molecule type" value="Genomic_DNA"/>
</dbReference>
<feature type="transmembrane region" description="Helical" evidence="8">
    <location>
        <begin position="19"/>
        <end position="39"/>
    </location>
</feature>
<dbReference type="OrthoDB" id="9150135at2"/>
<evidence type="ECO:0000256" key="5">
    <source>
        <dbReference type="ARBA" id="ARBA00022692"/>
    </source>
</evidence>
<dbReference type="GO" id="GO:0030395">
    <property type="term" value="F:lactose binding"/>
    <property type="evidence" value="ECO:0007669"/>
    <property type="project" value="TreeGrafter"/>
</dbReference>
<keyword evidence="4" id="KW-0997">Cell inner membrane</keyword>
<dbReference type="PIRSF" id="PIRSF004925">
    <property type="entry name" value="HcaT"/>
    <property type="match status" value="1"/>
</dbReference>
<organism evidence="10 11">
    <name type="scientific">Methylorubrum populi</name>
    <dbReference type="NCBI Taxonomy" id="223967"/>
    <lineage>
        <taxon>Bacteria</taxon>
        <taxon>Pseudomonadati</taxon>
        <taxon>Pseudomonadota</taxon>
        <taxon>Alphaproteobacteria</taxon>
        <taxon>Hyphomicrobiales</taxon>
        <taxon>Methylobacteriaceae</taxon>
        <taxon>Methylorubrum</taxon>
    </lineage>
</organism>
<keyword evidence="3" id="KW-1003">Cell membrane</keyword>
<dbReference type="SUPFAM" id="SSF103473">
    <property type="entry name" value="MFS general substrate transporter"/>
    <property type="match status" value="1"/>
</dbReference>
<evidence type="ECO:0000256" key="7">
    <source>
        <dbReference type="ARBA" id="ARBA00023136"/>
    </source>
</evidence>
<dbReference type="InterPro" id="IPR036259">
    <property type="entry name" value="MFS_trans_sf"/>
</dbReference>
<feature type="transmembrane region" description="Helical" evidence="8">
    <location>
        <begin position="45"/>
        <end position="64"/>
    </location>
</feature>
<accession>A0A169QPE6</accession>
<dbReference type="Proteomes" id="UP000218288">
    <property type="component" value="Chromosome"/>
</dbReference>
<comment type="subcellular location">
    <subcellularLocation>
        <location evidence="1">Cell inner membrane</location>
        <topology evidence="1">Multi-pass membrane protein</topology>
    </subcellularLocation>
</comment>
<evidence type="ECO:0000313" key="11">
    <source>
        <dbReference type="Proteomes" id="UP000218288"/>
    </source>
</evidence>
<evidence type="ECO:0000256" key="6">
    <source>
        <dbReference type="ARBA" id="ARBA00022989"/>
    </source>
</evidence>
<evidence type="ECO:0000256" key="3">
    <source>
        <dbReference type="ARBA" id="ARBA00022475"/>
    </source>
</evidence>
<dbReference type="RefSeq" id="WP_096483921.1">
    <property type="nucleotide sequence ID" value="NZ_AP014809.1"/>
</dbReference>
<dbReference type="PANTHER" id="PTHR23522">
    <property type="entry name" value="BLL5896 PROTEIN"/>
    <property type="match status" value="1"/>
</dbReference>
<feature type="transmembrane region" description="Helical" evidence="8">
    <location>
        <begin position="365"/>
        <end position="384"/>
    </location>
</feature>
<dbReference type="PANTHER" id="PTHR23522:SF10">
    <property type="entry name" value="3-PHENYLPROPIONIC ACID TRANSPORTER-RELATED"/>
    <property type="match status" value="1"/>
</dbReference>
<gene>
    <name evidence="10" type="ORF">MPPM_0793</name>
</gene>
<feature type="transmembrane region" description="Helical" evidence="8">
    <location>
        <begin position="277"/>
        <end position="294"/>
    </location>
</feature>
<evidence type="ECO:0000313" key="10">
    <source>
        <dbReference type="EMBL" id="BAU89398.1"/>
    </source>
</evidence>
<dbReference type="NCBIfam" id="NF037955">
    <property type="entry name" value="mfs"/>
    <property type="match status" value="1"/>
</dbReference>
<keyword evidence="7 8" id="KW-0472">Membrane</keyword>
<dbReference type="GO" id="GO:0005886">
    <property type="term" value="C:plasma membrane"/>
    <property type="evidence" value="ECO:0007669"/>
    <property type="project" value="UniProtKB-SubCell"/>
</dbReference>
<dbReference type="Pfam" id="PF12832">
    <property type="entry name" value="MFS_1_like"/>
    <property type="match status" value="1"/>
</dbReference>
<feature type="transmembrane region" description="Helical" evidence="8">
    <location>
        <begin position="339"/>
        <end position="359"/>
    </location>
</feature>